<dbReference type="Proteomes" id="UP001163046">
    <property type="component" value="Unassembled WGS sequence"/>
</dbReference>
<feature type="non-terminal residue" evidence="1">
    <location>
        <position position="78"/>
    </location>
</feature>
<organism evidence="1 2">
    <name type="scientific">Desmophyllum pertusum</name>
    <dbReference type="NCBI Taxonomy" id="174260"/>
    <lineage>
        <taxon>Eukaryota</taxon>
        <taxon>Metazoa</taxon>
        <taxon>Cnidaria</taxon>
        <taxon>Anthozoa</taxon>
        <taxon>Hexacorallia</taxon>
        <taxon>Scleractinia</taxon>
        <taxon>Caryophylliina</taxon>
        <taxon>Caryophylliidae</taxon>
        <taxon>Desmophyllum</taxon>
    </lineage>
</organism>
<gene>
    <name evidence="1" type="ORF">OS493_039685</name>
</gene>
<proteinExistence type="predicted"/>
<accession>A0A9W9Y9U0</accession>
<sequence length="78" mass="9108">MSHDQLYSHLEEYFVSHQLIFPNQMEAGNNQHRDVANQLDVLKESLNTAQTKIAGYDWALQNQYQMIMNLAEDVKVLK</sequence>
<name>A0A9W9Y9U0_9CNID</name>
<keyword evidence="2" id="KW-1185">Reference proteome</keyword>
<evidence type="ECO:0000313" key="1">
    <source>
        <dbReference type="EMBL" id="KAJ7312520.1"/>
    </source>
</evidence>
<dbReference type="AlphaFoldDB" id="A0A9W9Y9U0"/>
<dbReference type="EMBL" id="MU828005">
    <property type="protein sequence ID" value="KAJ7312520.1"/>
    <property type="molecule type" value="Genomic_DNA"/>
</dbReference>
<protein>
    <submittedName>
        <fullName evidence="1">Uncharacterized protein</fullName>
    </submittedName>
</protein>
<reference evidence="1" key="1">
    <citation type="submission" date="2023-01" db="EMBL/GenBank/DDBJ databases">
        <title>Genome assembly of the deep-sea coral Lophelia pertusa.</title>
        <authorList>
            <person name="Herrera S."/>
            <person name="Cordes E."/>
        </authorList>
    </citation>
    <scope>NUCLEOTIDE SEQUENCE</scope>
    <source>
        <strain evidence="1">USNM1676648</strain>
        <tissue evidence="1">Polyp</tissue>
    </source>
</reference>
<comment type="caution">
    <text evidence="1">The sequence shown here is derived from an EMBL/GenBank/DDBJ whole genome shotgun (WGS) entry which is preliminary data.</text>
</comment>
<evidence type="ECO:0000313" key="2">
    <source>
        <dbReference type="Proteomes" id="UP001163046"/>
    </source>
</evidence>